<evidence type="ECO:0000313" key="4">
    <source>
        <dbReference type="Proteomes" id="UP000275910"/>
    </source>
</evidence>
<proteinExistence type="predicted"/>
<evidence type="ECO:0000256" key="2">
    <source>
        <dbReference type="SAM" id="Phobius"/>
    </source>
</evidence>
<dbReference type="GO" id="GO:0009116">
    <property type="term" value="P:nucleoside metabolic process"/>
    <property type="evidence" value="ECO:0007669"/>
    <property type="project" value="InterPro"/>
</dbReference>
<feature type="transmembrane region" description="Helical" evidence="2">
    <location>
        <begin position="231"/>
        <end position="252"/>
    </location>
</feature>
<dbReference type="AlphaFoldDB" id="A0A3N2RMV3"/>
<evidence type="ECO:0008006" key="5">
    <source>
        <dbReference type="Google" id="ProtNLM"/>
    </source>
</evidence>
<dbReference type="GO" id="GO:0055085">
    <property type="term" value="P:transmembrane transport"/>
    <property type="evidence" value="ECO:0007669"/>
    <property type="project" value="InterPro"/>
</dbReference>
<dbReference type="Gene3D" id="3.40.50.1580">
    <property type="entry name" value="Nucleoside phosphorylase domain"/>
    <property type="match status" value="1"/>
</dbReference>
<evidence type="ECO:0000256" key="1">
    <source>
        <dbReference type="SAM" id="MobiDB-lite"/>
    </source>
</evidence>
<dbReference type="GO" id="GO:0003824">
    <property type="term" value="F:catalytic activity"/>
    <property type="evidence" value="ECO:0007669"/>
    <property type="project" value="InterPro"/>
</dbReference>
<dbReference type="Proteomes" id="UP000275910">
    <property type="component" value="Unassembled WGS sequence"/>
</dbReference>
<keyword evidence="2" id="KW-0812">Transmembrane</keyword>
<organism evidence="3 4">
    <name type="scientific">Lysobacter enzymogenes</name>
    <dbReference type="NCBI Taxonomy" id="69"/>
    <lineage>
        <taxon>Bacteria</taxon>
        <taxon>Pseudomonadati</taxon>
        <taxon>Pseudomonadota</taxon>
        <taxon>Gammaproteobacteria</taxon>
        <taxon>Lysobacterales</taxon>
        <taxon>Lysobacteraceae</taxon>
        <taxon>Lysobacter</taxon>
    </lineage>
</organism>
<feature type="compositionally biased region" description="Basic residues" evidence="1">
    <location>
        <begin position="96"/>
        <end position="105"/>
    </location>
</feature>
<dbReference type="InterPro" id="IPR035994">
    <property type="entry name" value="Nucleoside_phosphorylase_sf"/>
</dbReference>
<reference evidence="3 4" key="1">
    <citation type="submission" date="2018-10" db="EMBL/GenBank/DDBJ databases">
        <title>The genome of Lysobacter enzymogenes OH11.</title>
        <authorList>
            <person name="Liu F."/>
            <person name="Zhao Y."/>
            <person name="Qian G."/>
            <person name="Chen Y."/>
            <person name="Xu H."/>
        </authorList>
    </citation>
    <scope>NUCLEOTIDE SEQUENCE [LARGE SCALE GENOMIC DNA]</scope>
    <source>
        <strain evidence="3 4">OH11</strain>
    </source>
</reference>
<comment type="caution">
    <text evidence="3">The sequence shown here is derived from an EMBL/GenBank/DDBJ whole genome shotgun (WGS) entry which is preliminary data.</text>
</comment>
<dbReference type="PANTHER" id="PTHR38643:SF1">
    <property type="entry name" value="PURINE NUCLEOSIDE PERMEASE C285.05-RELATED"/>
    <property type="match status" value="1"/>
</dbReference>
<dbReference type="PANTHER" id="PTHR38643">
    <property type="entry name" value="PURINE NUCLEOSIDE PERMEASE C285.05-RELATED"/>
    <property type="match status" value="1"/>
</dbReference>
<keyword evidence="2" id="KW-0472">Membrane</keyword>
<dbReference type="InterPro" id="IPR009486">
    <property type="entry name" value="Pur_nuclsid_perm"/>
</dbReference>
<name>A0A3N2RMV3_LYSEN</name>
<dbReference type="SUPFAM" id="SSF53167">
    <property type="entry name" value="Purine and uridine phosphorylases"/>
    <property type="match status" value="1"/>
</dbReference>
<feature type="region of interest" description="Disordered" evidence="1">
    <location>
        <begin position="81"/>
        <end position="110"/>
    </location>
</feature>
<keyword evidence="2" id="KW-1133">Transmembrane helix</keyword>
<protein>
    <recommendedName>
        <fullName evidence="5">Purine nucleoside permease</fullName>
    </recommendedName>
</protein>
<accession>A0A3N2RMV3</accession>
<gene>
    <name evidence="3" type="ORF">D9T17_02680</name>
</gene>
<evidence type="ECO:0000313" key="3">
    <source>
        <dbReference type="EMBL" id="ROU08795.1"/>
    </source>
</evidence>
<dbReference type="EMBL" id="RCTY01000007">
    <property type="protein sequence ID" value="ROU08795.1"/>
    <property type="molecule type" value="Genomic_DNA"/>
</dbReference>
<sequence length="506" mass="54987">MRARRVRGRFGTAGFKAFFNDRESVEGRSGSAAVRLRSSQPIRTVTKPGSSRRDFDRAGPARFRTARVRCLSRQSRSRCDRGCAVSLGGPRAPSPRPRRRGHRSGLRSAAMPCDGRERIAEGDNTMATAGMGRAVPDSAGARAVASARRRIAAWTLAAWAAAASLAAAAAPADEAGPWPVKVVIVTAYENGEDSGDAPGELQLWVEREALDRRLDFPGGVRALRANADRSVLAMTTGMGLANAAASTMALAIDPRFDFKRAYWLVAGVAGIDPQVGAVGDAVWVDYALNDMARSLDPREAPAGWPYGAYAFRADGPDRLPAQPMQYGPFARYAQVYPLDPGLTGWAFALTRDTELDASDDTRALARRWRAFPATQEGPRVRRGASVSSNRYWHGIADTRWARDWTRLHTDGRARFAVSDMEDAAIAAAFARLGRTGRVDPRRLLVLRAASNYTRPPPGMDAFESAQRPHAGRGLPAYEAAYRVGSRVLRELQANWPRYADAVPEAP</sequence>
<dbReference type="Pfam" id="PF06516">
    <property type="entry name" value="NUP"/>
    <property type="match status" value="1"/>
</dbReference>